<evidence type="ECO:0000313" key="3">
    <source>
        <dbReference type="Proteomes" id="UP000633365"/>
    </source>
</evidence>
<accession>A0A934WPB4</accession>
<name>A0A934WPB4_9FIRM</name>
<gene>
    <name evidence="2" type="ORF">JKK62_02975</name>
</gene>
<feature type="domain" description="dTDP-4-dehydro-6-deoxy-alpha-D-glucopyranose 2,3-dehydratase" evidence="1">
    <location>
        <begin position="22"/>
        <end position="222"/>
    </location>
</feature>
<evidence type="ECO:0000313" key="2">
    <source>
        <dbReference type="EMBL" id="MBK6087621.1"/>
    </source>
</evidence>
<sequence length="456" mass="53218">MGIDNLILQSWNKNVVSIHDTDDLLDWVNDRNKNTIVNIRKTDINKSTVWFYDNNSGLIRNQNNSFFQITGIRITDNDTSIAEQPIILQTEIGYLGIICKVINGVLHFLMQSKIEPGNINCVQISPTIQATKSNFTQKHGGAKPKYLEYFLNANKYKILFDQIQSEQSSRFLGKRNRNIIILVNEDVPESATHKWMTLYQIKQLMKIPNLVNMDTRTVLSSLPIIIGDGKDVEQFFEDKDLFRSMFNSNDYELPDLYHYINDYKMFHEQKHELVPLYSLNNWDYNQDKEFICKQPYSFRLIHCDIEIEGREVRHWDQPLFEAMGRAMFGLLTCIDNSVRKYLVKAKPEIGAFDRIEFGPSVQREAVSDDPIDPVYSLFKEKLAMNDGVLFNNVLSEEGGRFYHEENDNIIIQINKDELRELPDGYFWVTYRTLNSLIQINNTVNIQLRNLISLLEI</sequence>
<feature type="domain" description="dTDP-4-dehydro-6-deoxy-alpha-D-glucopyranose 2,3-dehydratase" evidence="1">
    <location>
        <begin position="255"/>
        <end position="454"/>
    </location>
</feature>
<dbReference type="EMBL" id="JAEQMG010000040">
    <property type="protein sequence ID" value="MBK6087621.1"/>
    <property type="molecule type" value="Genomic_DNA"/>
</dbReference>
<keyword evidence="3" id="KW-1185">Reference proteome</keyword>
<dbReference type="Pfam" id="PF03559">
    <property type="entry name" value="Hexose_dehydrat"/>
    <property type="match status" value="2"/>
</dbReference>
<dbReference type="RefSeq" id="WP_201426926.1">
    <property type="nucleotide sequence ID" value="NZ_JAEQMG010000040.1"/>
</dbReference>
<evidence type="ECO:0000259" key="1">
    <source>
        <dbReference type="Pfam" id="PF03559"/>
    </source>
</evidence>
<dbReference type="InterPro" id="IPR038153">
    <property type="entry name" value="EvaA-like_sf"/>
</dbReference>
<dbReference type="GO" id="GO:0016829">
    <property type="term" value="F:lyase activity"/>
    <property type="evidence" value="ECO:0007669"/>
    <property type="project" value="InterPro"/>
</dbReference>
<protein>
    <submittedName>
        <fullName evidence="2">NDP-hexose 2,3-dehydratase family protein</fullName>
    </submittedName>
</protein>
<reference evidence="2" key="1">
    <citation type="submission" date="2021-01" db="EMBL/GenBank/DDBJ databases">
        <title>Genome public.</title>
        <authorList>
            <person name="Liu C."/>
            <person name="Sun Q."/>
        </authorList>
    </citation>
    <scope>NUCLEOTIDE SEQUENCE</scope>
    <source>
        <strain evidence="2">M6</strain>
    </source>
</reference>
<dbReference type="Proteomes" id="UP000633365">
    <property type="component" value="Unassembled WGS sequence"/>
</dbReference>
<dbReference type="Gene3D" id="3.90.79.40">
    <property type="entry name" value="EvaA sugar 2,3-dehydratase subunit"/>
    <property type="match status" value="2"/>
</dbReference>
<dbReference type="InterPro" id="IPR005212">
    <property type="entry name" value="EvaA-like"/>
</dbReference>
<organism evidence="2 3">
    <name type="scientific">Ruminococcus difficilis</name>
    <dbReference type="NCBI Taxonomy" id="2763069"/>
    <lineage>
        <taxon>Bacteria</taxon>
        <taxon>Bacillati</taxon>
        <taxon>Bacillota</taxon>
        <taxon>Clostridia</taxon>
        <taxon>Eubacteriales</taxon>
        <taxon>Oscillospiraceae</taxon>
        <taxon>Ruminococcus</taxon>
    </lineage>
</organism>
<comment type="caution">
    <text evidence="2">The sequence shown here is derived from an EMBL/GenBank/DDBJ whole genome shotgun (WGS) entry which is preliminary data.</text>
</comment>
<proteinExistence type="predicted"/>
<dbReference type="AlphaFoldDB" id="A0A934WPB4"/>